<accession>A0A8H4QFK1</accession>
<dbReference type="EMBL" id="JAACJL010000059">
    <property type="protein sequence ID" value="KAF4610059.1"/>
    <property type="molecule type" value="Genomic_DNA"/>
</dbReference>
<dbReference type="Proteomes" id="UP000521872">
    <property type="component" value="Unassembled WGS sequence"/>
</dbReference>
<gene>
    <name evidence="1" type="ORF">D9613_010295</name>
</gene>
<proteinExistence type="predicted"/>
<keyword evidence="2" id="KW-1185">Reference proteome</keyword>
<evidence type="ECO:0000313" key="1">
    <source>
        <dbReference type="EMBL" id="KAF4610059.1"/>
    </source>
</evidence>
<protein>
    <submittedName>
        <fullName evidence="1">Uncharacterized protein</fullName>
    </submittedName>
</protein>
<dbReference type="AlphaFoldDB" id="A0A8H4QFK1"/>
<sequence length="194" mass="22625">MSYIMFLNLEESSITEHGELVTEQAAELGIHEPVCIYIQAVRVIYRAFMQCVFFVMIFGYPERRTYLVFVPFGIAPPFSVFRKPKRPQLVKSRSVRPDRIIIPSNSNNDCVPDFFHLLTIKALTDRPILGKYTPSPILQLTDAYDFPIHLDSARFQIRRRKGPEIIMRLSQRGEWLTRSRRWFGKWCAGEGQVL</sequence>
<name>A0A8H4QFK1_9AGAR</name>
<comment type="caution">
    <text evidence="1">The sequence shown here is derived from an EMBL/GenBank/DDBJ whole genome shotgun (WGS) entry which is preliminary data.</text>
</comment>
<organism evidence="1 2">
    <name type="scientific">Agrocybe pediades</name>
    <dbReference type="NCBI Taxonomy" id="84607"/>
    <lineage>
        <taxon>Eukaryota</taxon>
        <taxon>Fungi</taxon>
        <taxon>Dikarya</taxon>
        <taxon>Basidiomycota</taxon>
        <taxon>Agaricomycotina</taxon>
        <taxon>Agaricomycetes</taxon>
        <taxon>Agaricomycetidae</taxon>
        <taxon>Agaricales</taxon>
        <taxon>Agaricineae</taxon>
        <taxon>Strophariaceae</taxon>
        <taxon>Agrocybe</taxon>
    </lineage>
</organism>
<evidence type="ECO:0000313" key="2">
    <source>
        <dbReference type="Proteomes" id="UP000521872"/>
    </source>
</evidence>
<reference evidence="1 2" key="1">
    <citation type="submission" date="2019-12" db="EMBL/GenBank/DDBJ databases">
        <authorList>
            <person name="Floudas D."/>
            <person name="Bentzer J."/>
            <person name="Ahren D."/>
            <person name="Johansson T."/>
            <person name="Persson P."/>
            <person name="Tunlid A."/>
        </authorList>
    </citation>
    <scope>NUCLEOTIDE SEQUENCE [LARGE SCALE GENOMIC DNA]</scope>
    <source>
        <strain evidence="1 2">CBS 102.39</strain>
    </source>
</reference>